<reference evidence="2 3" key="1">
    <citation type="submission" date="2020-08" db="EMBL/GenBank/DDBJ databases">
        <title>Sequencing the genomes of 1000 actinobacteria strains.</title>
        <authorList>
            <person name="Klenk H.-P."/>
        </authorList>
    </citation>
    <scope>NUCLEOTIDE SEQUENCE [LARGE SCALE GENOMIC DNA]</scope>
    <source>
        <strain evidence="2 3">DSM 44551</strain>
    </source>
</reference>
<proteinExistence type="predicted"/>
<dbReference type="SUPFAM" id="SSF159888">
    <property type="entry name" value="YdhG-like"/>
    <property type="match status" value="1"/>
</dbReference>
<protein>
    <submittedName>
        <fullName evidence="2">Uncharacterized protein YdhG (YjbR/CyaY superfamily)</fullName>
    </submittedName>
</protein>
<evidence type="ECO:0000313" key="3">
    <source>
        <dbReference type="Proteomes" id="UP000572635"/>
    </source>
</evidence>
<dbReference type="EMBL" id="JACHDB010000001">
    <property type="protein sequence ID" value="MBB5430191.1"/>
    <property type="molecule type" value="Genomic_DNA"/>
</dbReference>
<gene>
    <name evidence="2" type="ORF">HDA36_000275</name>
</gene>
<name>A0A7W8QIL2_9ACTN</name>
<feature type="compositionally biased region" description="Basic and acidic residues" evidence="1">
    <location>
        <begin position="16"/>
        <end position="44"/>
    </location>
</feature>
<evidence type="ECO:0000313" key="2">
    <source>
        <dbReference type="EMBL" id="MBB5430191.1"/>
    </source>
</evidence>
<dbReference type="Gene3D" id="3.90.1150.200">
    <property type="match status" value="1"/>
</dbReference>
<dbReference type="Proteomes" id="UP000572635">
    <property type="component" value="Unassembled WGS sequence"/>
</dbReference>
<feature type="region of interest" description="Disordered" evidence="1">
    <location>
        <begin position="1"/>
        <end position="44"/>
    </location>
</feature>
<comment type="caution">
    <text evidence="2">The sequence shown here is derived from an EMBL/GenBank/DDBJ whole genome shotgun (WGS) entry which is preliminary data.</text>
</comment>
<sequence>MATSKTGKTGSAGLSAEERAAMKERAAEVRAEARRAKGAAKAEADRNDLLAKIEEMPEPDRALARRVHEIVTAAAPRLAPKTWYGMPAYALDGKILCFFQSAAKFKSRYATFGFNDTAALDDGSFWPTSFALTAIGPAEEKAIADLVARAVR</sequence>
<organism evidence="2 3">
    <name type="scientific">Nocardiopsis composta</name>
    <dbReference type="NCBI Taxonomy" id="157465"/>
    <lineage>
        <taxon>Bacteria</taxon>
        <taxon>Bacillati</taxon>
        <taxon>Actinomycetota</taxon>
        <taxon>Actinomycetes</taxon>
        <taxon>Streptosporangiales</taxon>
        <taxon>Nocardiopsidaceae</taxon>
        <taxon>Nocardiopsis</taxon>
    </lineage>
</organism>
<evidence type="ECO:0000256" key="1">
    <source>
        <dbReference type="SAM" id="MobiDB-lite"/>
    </source>
</evidence>
<keyword evidence="3" id="KW-1185">Reference proteome</keyword>
<dbReference type="AlphaFoldDB" id="A0A7W8QIL2"/>
<accession>A0A7W8QIL2</accession>
<dbReference type="RefSeq" id="WP_184387888.1">
    <property type="nucleotide sequence ID" value="NZ_BAAAJD010000082.1"/>
</dbReference>